<evidence type="ECO:0000256" key="1">
    <source>
        <dbReference type="ARBA" id="ARBA00004651"/>
    </source>
</evidence>
<feature type="transmembrane region" description="Helical" evidence="5">
    <location>
        <begin position="182"/>
        <end position="202"/>
    </location>
</feature>
<dbReference type="PANTHER" id="PTHR23528">
    <property type="match status" value="1"/>
</dbReference>
<dbReference type="Pfam" id="PF07690">
    <property type="entry name" value="MFS_1"/>
    <property type="match status" value="1"/>
</dbReference>
<feature type="transmembrane region" description="Helical" evidence="5">
    <location>
        <begin position="53"/>
        <end position="73"/>
    </location>
</feature>
<dbReference type="GO" id="GO:0022857">
    <property type="term" value="F:transmembrane transporter activity"/>
    <property type="evidence" value="ECO:0007669"/>
    <property type="project" value="InterPro"/>
</dbReference>
<feature type="transmembrane region" description="Helical" evidence="5">
    <location>
        <begin position="246"/>
        <end position="266"/>
    </location>
</feature>
<dbReference type="GO" id="GO:0005886">
    <property type="term" value="C:plasma membrane"/>
    <property type="evidence" value="ECO:0007669"/>
    <property type="project" value="UniProtKB-SubCell"/>
</dbReference>
<dbReference type="InterPro" id="IPR011701">
    <property type="entry name" value="MFS"/>
</dbReference>
<sequence>MSRRAPVPPGPISPTATPAFNWRVPALISLAVFAQESTWNFYDAQVPPLIQHYVSNAALIGLLMGLDNLVGVFVQPWMGSRSDRTRTRWGRRIPYLVVGAPIAAVLFSLVPFATSLPVLLLTMFSYGLVANTYKPVAEALMPDFVAAEHRSKANAITRIGTSLTIIVSALVSLLFVDKNIKIAFAIPATMMVVCVAVVALTVKERDSPGYRQALADRVDNKDEADQLESLRGVLKELLRDPDRRRLWMIAGVFLMAGAWGASRALMTTYGINVLGMTAGSAGGIALPGGLAVIGAALPLALLSDRIGRLRVIRWGMVVFIVAMLLGAVIRTPAGVIAATLLGSAGYAAYTVNAVVVMWDLAPSHRAIGAYTALYGVANATGNSLGPTIVGSLVTFTGWPFFLLDVAVVAFIAFLALTRVSRTSAVGVPADGLAESK</sequence>
<evidence type="ECO:0000313" key="7">
    <source>
        <dbReference type="EMBL" id="MTD57337.1"/>
    </source>
</evidence>
<evidence type="ECO:0000256" key="5">
    <source>
        <dbReference type="SAM" id="Phobius"/>
    </source>
</evidence>
<dbReference type="SUPFAM" id="SSF103473">
    <property type="entry name" value="MFS general substrate transporter"/>
    <property type="match status" value="1"/>
</dbReference>
<reference evidence="7 8" key="1">
    <citation type="submission" date="2019-11" db="EMBL/GenBank/DDBJ databases">
        <title>Draft genome of Amycolatopsis RM579.</title>
        <authorList>
            <person name="Duangmal K."/>
            <person name="Mingma R."/>
        </authorList>
    </citation>
    <scope>NUCLEOTIDE SEQUENCE [LARGE SCALE GENOMIC DNA]</scope>
    <source>
        <strain evidence="7 8">RM579</strain>
    </source>
</reference>
<evidence type="ECO:0000259" key="6">
    <source>
        <dbReference type="PROSITE" id="PS50850"/>
    </source>
</evidence>
<accession>A0A6N7YW79</accession>
<evidence type="ECO:0000256" key="2">
    <source>
        <dbReference type="ARBA" id="ARBA00022692"/>
    </source>
</evidence>
<comment type="subcellular location">
    <subcellularLocation>
        <location evidence="1">Cell membrane</location>
        <topology evidence="1">Multi-pass membrane protein</topology>
    </subcellularLocation>
</comment>
<feature type="transmembrane region" description="Helical" evidence="5">
    <location>
        <begin position="93"/>
        <end position="110"/>
    </location>
</feature>
<protein>
    <submittedName>
        <fullName evidence="7">MFS transporter</fullName>
    </submittedName>
</protein>
<dbReference type="OrthoDB" id="3717977at2"/>
<dbReference type="PANTHER" id="PTHR23528:SF1">
    <property type="entry name" value="MAJOR FACILITATOR SUPERFAMILY (MFS) PROFILE DOMAIN-CONTAINING PROTEIN"/>
    <property type="match status" value="1"/>
</dbReference>
<feature type="transmembrane region" description="Helical" evidence="5">
    <location>
        <begin position="116"/>
        <end position="134"/>
    </location>
</feature>
<feature type="transmembrane region" description="Helical" evidence="5">
    <location>
        <begin position="335"/>
        <end position="355"/>
    </location>
</feature>
<dbReference type="Proteomes" id="UP000440096">
    <property type="component" value="Unassembled WGS sequence"/>
</dbReference>
<feature type="transmembrane region" description="Helical" evidence="5">
    <location>
        <begin position="395"/>
        <end position="416"/>
    </location>
</feature>
<organism evidence="7 8">
    <name type="scientific">Amycolatopsis pithecellobii</name>
    <dbReference type="NCBI Taxonomy" id="664692"/>
    <lineage>
        <taxon>Bacteria</taxon>
        <taxon>Bacillati</taxon>
        <taxon>Actinomycetota</taxon>
        <taxon>Actinomycetes</taxon>
        <taxon>Pseudonocardiales</taxon>
        <taxon>Pseudonocardiaceae</taxon>
        <taxon>Amycolatopsis</taxon>
    </lineage>
</organism>
<gene>
    <name evidence="7" type="ORF">GKO32_25690</name>
</gene>
<comment type="caution">
    <text evidence="7">The sequence shown here is derived from an EMBL/GenBank/DDBJ whole genome shotgun (WGS) entry which is preliminary data.</text>
</comment>
<dbReference type="PROSITE" id="PS50850">
    <property type="entry name" value="MFS"/>
    <property type="match status" value="1"/>
</dbReference>
<keyword evidence="3 5" id="KW-1133">Transmembrane helix</keyword>
<dbReference type="InterPro" id="IPR036259">
    <property type="entry name" value="MFS_trans_sf"/>
</dbReference>
<dbReference type="AlphaFoldDB" id="A0A6N7YW79"/>
<evidence type="ECO:0000256" key="4">
    <source>
        <dbReference type="ARBA" id="ARBA00023136"/>
    </source>
</evidence>
<evidence type="ECO:0000256" key="3">
    <source>
        <dbReference type="ARBA" id="ARBA00022989"/>
    </source>
</evidence>
<feature type="transmembrane region" description="Helical" evidence="5">
    <location>
        <begin position="311"/>
        <end position="329"/>
    </location>
</feature>
<keyword evidence="8" id="KW-1185">Reference proteome</keyword>
<dbReference type="Gene3D" id="1.20.1250.20">
    <property type="entry name" value="MFS general substrate transporter like domains"/>
    <property type="match status" value="1"/>
</dbReference>
<dbReference type="EMBL" id="WMBA01000046">
    <property type="protein sequence ID" value="MTD57337.1"/>
    <property type="molecule type" value="Genomic_DNA"/>
</dbReference>
<feature type="transmembrane region" description="Helical" evidence="5">
    <location>
        <begin position="155"/>
        <end position="176"/>
    </location>
</feature>
<feature type="transmembrane region" description="Helical" evidence="5">
    <location>
        <begin position="367"/>
        <end position="389"/>
    </location>
</feature>
<name>A0A6N7YW79_9PSEU</name>
<feature type="transmembrane region" description="Helical" evidence="5">
    <location>
        <begin position="278"/>
        <end position="299"/>
    </location>
</feature>
<dbReference type="InterPro" id="IPR020846">
    <property type="entry name" value="MFS_dom"/>
</dbReference>
<dbReference type="RefSeq" id="WP_154759473.1">
    <property type="nucleotide sequence ID" value="NZ_WMBA01000046.1"/>
</dbReference>
<keyword evidence="4 5" id="KW-0472">Membrane</keyword>
<evidence type="ECO:0000313" key="8">
    <source>
        <dbReference type="Proteomes" id="UP000440096"/>
    </source>
</evidence>
<proteinExistence type="predicted"/>
<feature type="domain" description="Major facilitator superfamily (MFS) profile" evidence="6">
    <location>
        <begin position="24"/>
        <end position="423"/>
    </location>
</feature>
<keyword evidence="2 5" id="KW-0812">Transmembrane</keyword>